<feature type="transmembrane region" description="Helical" evidence="8">
    <location>
        <begin position="332"/>
        <end position="356"/>
    </location>
</feature>
<dbReference type="SUPFAM" id="SSF81338">
    <property type="entry name" value="Aquaporin-like"/>
    <property type="match status" value="1"/>
</dbReference>
<dbReference type="PANTHER" id="PTHR43829:SF9">
    <property type="entry name" value="AQUAPORIN-9"/>
    <property type="match status" value="1"/>
</dbReference>
<keyword evidence="5 8" id="KW-1133">Transmembrane helix</keyword>
<feature type="transmembrane region" description="Helical" evidence="8">
    <location>
        <begin position="513"/>
        <end position="532"/>
    </location>
</feature>
<comment type="similarity">
    <text evidence="2">Belongs to the MIP/aquaporin (TC 1.A.8) family.</text>
</comment>
<evidence type="ECO:0000256" key="1">
    <source>
        <dbReference type="ARBA" id="ARBA00004141"/>
    </source>
</evidence>
<evidence type="ECO:0000256" key="6">
    <source>
        <dbReference type="ARBA" id="ARBA00023136"/>
    </source>
</evidence>
<dbReference type="PANTHER" id="PTHR43829">
    <property type="entry name" value="AQUAPORIN OR AQUAGLYCEROPORIN RELATED"/>
    <property type="match status" value="1"/>
</dbReference>
<feature type="region of interest" description="Disordered" evidence="7">
    <location>
        <begin position="643"/>
        <end position="679"/>
    </location>
</feature>
<dbReference type="STRING" id="1064592.G0V5X0"/>
<feature type="compositionally biased region" description="Polar residues" evidence="7">
    <location>
        <begin position="192"/>
        <end position="203"/>
    </location>
</feature>
<dbReference type="eggNOG" id="KOG0224">
    <property type="taxonomic scope" value="Eukaryota"/>
</dbReference>
<evidence type="ECO:0000256" key="7">
    <source>
        <dbReference type="SAM" id="MobiDB-lite"/>
    </source>
</evidence>
<dbReference type="GO" id="GO:0005886">
    <property type="term" value="C:plasma membrane"/>
    <property type="evidence" value="ECO:0007669"/>
    <property type="project" value="EnsemblFungi"/>
</dbReference>
<dbReference type="GeneID" id="96900347"/>
<dbReference type="OrthoDB" id="3222at2759"/>
<evidence type="ECO:0000256" key="3">
    <source>
        <dbReference type="ARBA" id="ARBA00022448"/>
    </source>
</evidence>
<evidence type="ECO:0000256" key="5">
    <source>
        <dbReference type="ARBA" id="ARBA00022989"/>
    </source>
</evidence>
<dbReference type="EMBL" id="HE576752">
    <property type="protein sequence ID" value="CCC66858.1"/>
    <property type="molecule type" value="Genomic_DNA"/>
</dbReference>
<dbReference type="Gene3D" id="1.20.1080.10">
    <property type="entry name" value="Glycerol uptake facilitator protein"/>
    <property type="match status" value="1"/>
</dbReference>
<feature type="transmembrane region" description="Helical" evidence="8">
    <location>
        <begin position="260"/>
        <end position="283"/>
    </location>
</feature>
<evidence type="ECO:0000313" key="10">
    <source>
        <dbReference type="Proteomes" id="UP000001640"/>
    </source>
</evidence>
<dbReference type="RefSeq" id="XP_003673249.1">
    <property type="nucleotide sequence ID" value="XM_003673201.1"/>
</dbReference>
<dbReference type="CDD" id="cd00333">
    <property type="entry name" value="MIP"/>
    <property type="match status" value="1"/>
</dbReference>
<dbReference type="NCBIfam" id="TIGR00861">
    <property type="entry name" value="MIP"/>
    <property type="match status" value="1"/>
</dbReference>
<evidence type="ECO:0000256" key="2">
    <source>
        <dbReference type="ARBA" id="ARBA00006175"/>
    </source>
</evidence>
<feature type="region of interest" description="Disordered" evidence="7">
    <location>
        <begin position="125"/>
        <end position="158"/>
    </location>
</feature>
<feature type="compositionally biased region" description="Low complexity" evidence="7">
    <location>
        <begin position="140"/>
        <end position="151"/>
    </location>
</feature>
<dbReference type="GO" id="GO:0000747">
    <property type="term" value="P:conjugation with cellular fusion"/>
    <property type="evidence" value="ECO:0007669"/>
    <property type="project" value="EnsemblFungi"/>
</dbReference>
<evidence type="ECO:0000256" key="8">
    <source>
        <dbReference type="SAM" id="Phobius"/>
    </source>
</evidence>
<dbReference type="InterPro" id="IPR050363">
    <property type="entry name" value="MIP/Aquaporin"/>
</dbReference>
<reference key="2">
    <citation type="submission" date="2011-08" db="EMBL/GenBank/DDBJ databases">
        <title>Genome sequence of Naumovozyma castellii.</title>
        <authorList>
            <person name="Gordon J.L."/>
            <person name="Armisen D."/>
            <person name="Proux-Wera E."/>
            <person name="OhEigeartaigh S.S."/>
            <person name="Byrne K.P."/>
            <person name="Wolfe K.H."/>
        </authorList>
    </citation>
    <scope>NUCLEOTIDE SEQUENCE</scope>
    <source>
        <strain>Type strain:CBS 4309</strain>
    </source>
</reference>
<feature type="transmembrane region" description="Helical" evidence="8">
    <location>
        <begin position="460"/>
        <end position="478"/>
    </location>
</feature>
<feature type="compositionally biased region" description="Basic and acidic residues" evidence="7">
    <location>
        <begin position="1"/>
        <end position="11"/>
    </location>
</feature>
<feature type="region of interest" description="Disordered" evidence="7">
    <location>
        <begin position="1"/>
        <end position="76"/>
    </location>
</feature>
<dbReference type="AlphaFoldDB" id="G0V5X0"/>
<organism evidence="9 10">
    <name type="scientific">Naumovozyma castellii</name>
    <name type="common">Yeast</name>
    <name type="synonym">Saccharomyces castellii</name>
    <dbReference type="NCBI Taxonomy" id="27288"/>
    <lineage>
        <taxon>Eukaryota</taxon>
        <taxon>Fungi</taxon>
        <taxon>Dikarya</taxon>
        <taxon>Ascomycota</taxon>
        <taxon>Saccharomycotina</taxon>
        <taxon>Saccharomycetes</taxon>
        <taxon>Saccharomycetales</taxon>
        <taxon>Saccharomycetaceae</taxon>
        <taxon>Naumovozyma</taxon>
    </lineage>
</organism>
<dbReference type="OMA" id="MGTMVMI"/>
<comment type="subcellular location">
    <subcellularLocation>
        <location evidence="1">Membrane</location>
        <topology evidence="1">Multi-pass membrane protein</topology>
    </subcellularLocation>
</comment>
<feature type="region of interest" description="Disordered" evidence="7">
    <location>
        <begin position="171"/>
        <end position="203"/>
    </location>
</feature>
<dbReference type="PRINTS" id="PR00783">
    <property type="entry name" value="MINTRINSICP"/>
</dbReference>
<proteinExistence type="inferred from homology"/>
<keyword evidence="6 8" id="KW-0472">Membrane</keyword>
<dbReference type="FunCoup" id="G0V5X0">
    <property type="interactions" value="46"/>
</dbReference>
<sequence length="679" mass="75988">MENNYERDRNTADSNENANKPSRQGLDEIFSATNNDHQSNQPQENVRDQQKRPPQPTNISSINNNNNNNNNNDEIEDDYDYEMQDYKPIPFTSNSKPTTTYIPQYVVGGQNHFQMHEVIPNSDMTHLEMNNNNNGTYQDSNSNSNNNNNPNYRPRGATVSSNVLNLEGFYTKGSEDVGTNPGSSTLRRRNTDAGSQHSGVTNPTKASAIHEYDETHPGNVPIMVKPKTLYQNPQTPTVLPSTYHPINRWSILKQTYLKEFLAEFMGTMVMIIYGSAVVCQVLAGGQISQNTFNDSLAELANDPNVDAGTLKVIKSMEQIISTVPFGTFDDIALGWAAAVVMGYFCAGGSAISGAHLNPSITISNFIYRGFPAKKVPYYLLGQLLGAFAGALILFIYYKKVIEEAYPEYWKTETVASMFCVFPKPFLSTSRQFISEFLCGAMLQAGLFGLTDPYTCLSSDLFPLMLFILIFVIMSSLDYQTGTAMNLARDLGPRLALYAVGFDRKMLWIDHHHFFWVPMVAPIIGALTGGLVYDICIYQGHESPVNWPFSVYKEMIMRLWIRRPGWKNRTRARRTSEFSDFSYNDDVTNGNSLSKNGDEANMYDLTKSKSAKSDLSTEVPEKSVQFKSVQRDKRFKGGIPTILEEEESMETTSLGAITSNSESLIGSFSTTSSPEARKIR</sequence>
<evidence type="ECO:0000256" key="4">
    <source>
        <dbReference type="ARBA" id="ARBA00022692"/>
    </source>
</evidence>
<protein>
    <submittedName>
        <fullName evidence="9">Uncharacterized protein</fullName>
    </submittedName>
</protein>
<name>G0V5X0_NAUCA</name>
<feature type="compositionally biased region" description="Polar residues" evidence="7">
    <location>
        <begin position="31"/>
        <end position="44"/>
    </location>
</feature>
<dbReference type="KEGG" id="ncs:NCAS_0A03000"/>
<dbReference type="GO" id="GO:0015254">
    <property type="term" value="F:glycerol channel activity"/>
    <property type="evidence" value="ECO:0007669"/>
    <property type="project" value="EnsemblFungi"/>
</dbReference>
<gene>
    <name evidence="9" type="primary">NCAS0A03000</name>
    <name evidence="9" type="ordered locus">NCAS_0A03000</name>
</gene>
<dbReference type="HOGENOM" id="CLU_027014_0_0_1"/>
<dbReference type="Pfam" id="PF00230">
    <property type="entry name" value="MIP"/>
    <property type="match status" value="1"/>
</dbReference>
<dbReference type="InterPro" id="IPR000425">
    <property type="entry name" value="MIP"/>
</dbReference>
<feature type="compositionally biased region" description="Low complexity" evidence="7">
    <location>
        <begin position="58"/>
        <end position="72"/>
    </location>
</feature>
<feature type="transmembrane region" description="Helical" evidence="8">
    <location>
        <begin position="377"/>
        <end position="397"/>
    </location>
</feature>
<feature type="compositionally biased region" description="Polar residues" evidence="7">
    <location>
        <begin position="125"/>
        <end position="139"/>
    </location>
</feature>
<keyword evidence="10" id="KW-1185">Reference proteome</keyword>
<feature type="compositionally biased region" description="Polar residues" evidence="7">
    <location>
        <begin position="654"/>
        <end position="673"/>
    </location>
</feature>
<dbReference type="InParanoid" id="G0V5X0"/>
<dbReference type="Proteomes" id="UP000001640">
    <property type="component" value="Chromosome 1"/>
</dbReference>
<dbReference type="InterPro" id="IPR023271">
    <property type="entry name" value="Aquaporin-like"/>
</dbReference>
<keyword evidence="4 8" id="KW-0812">Transmembrane</keyword>
<feature type="compositionally biased region" description="Polar residues" evidence="7">
    <location>
        <begin position="12"/>
        <end position="22"/>
    </location>
</feature>
<dbReference type="PROSITE" id="PS00221">
    <property type="entry name" value="MIP"/>
    <property type="match status" value="1"/>
</dbReference>
<dbReference type="InterPro" id="IPR022357">
    <property type="entry name" value="MIP_CS"/>
</dbReference>
<accession>G0V5X0</accession>
<dbReference type="GO" id="GO:0006846">
    <property type="term" value="P:acetate transport"/>
    <property type="evidence" value="ECO:0007669"/>
    <property type="project" value="EnsemblFungi"/>
</dbReference>
<dbReference type="GO" id="GO:0015250">
    <property type="term" value="F:water channel activity"/>
    <property type="evidence" value="ECO:0007669"/>
    <property type="project" value="TreeGrafter"/>
</dbReference>
<reference evidence="9 10" key="1">
    <citation type="journal article" date="2011" name="Proc. Natl. Acad. Sci. U.S.A.">
        <title>Evolutionary erosion of yeast sex chromosomes by mating-type switching accidents.</title>
        <authorList>
            <person name="Gordon J.L."/>
            <person name="Armisen D."/>
            <person name="Proux-Wera E."/>
            <person name="Oheigeartaigh S.S."/>
            <person name="Byrne K.P."/>
            <person name="Wolfe K.H."/>
        </authorList>
    </citation>
    <scope>NUCLEOTIDE SEQUENCE [LARGE SCALE GENOMIC DNA]</scope>
    <source>
        <strain evidence="10">ATCC 76901 / BCRC 22586 / CBS 4309 / NBRC 1992 / NRRL Y-12630</strain>
    </source>
</reference>
<keyword evidence="3" id="KW-0813">Transport</keyword>
<dbReference type="GO" id="GO:0015700">
    <property type="term" value="P:arsenite transport"/>
    <property type="evidence" value="ECO:0007669"/>
    <property type="project" value="EnsemblFungi"/>
</dbReference>
<evidence type="ECO:0000313" key="9">
    <source>
        <dbReference type="EMBL" id="CCC66858.1"/>
    </source>
</evidence>